<name>A0A0A9DC41_ARUDO</name>
<protein>
    <submittedName>
        <fullName evidence="1">Uncharacterized protein</fullName>
    </submittedName>
</protein>
<reference evidence="1" key="1">
    <citation type="submission" date="2014-09" db="EMBL/GenBank/DDBJ databases">
        <authorList>
            <person name="Magalhaes I.L.F."/>
            <person name="Oliveira U."/>
            <person name="Santos F.R."/>
            <person name="Vidigal T.H.D.A."/>
            <person name="Brescovit A.D."/>
            <person name="Santos A.J."/>
        </authorList>
    </citation>
    <scope>NUCLEOTIDE SEQUENCE</scope>
    <source>
        <tissue evidence="1">Shoot tissue taken approximately 20 cm above the soil surface</tissue>
    </source>
</reference>
<evidence type="ECO:0000313" key="1">
    <source>
        <dbReference type="EMBL" id="JAD83220.1"/>
    </source>
</evidence>
<reference evidence="1" key="2">
    <citation type="journal article" date="2015" name="Data Brief">
        <title>Shoot transcriptome of the giant reed, Arundo donax.</title>
        <authorList>
            <person name="Barrero R.A."/>
            <person name="Guerrero F.D."/>
            <person name="Moolhuijzen P."/>
            <person name="Goolsby J.A."/>
            <person name="Tidwell J."/>
            <person name="Bellgard S.E."/>
            <person name="Bellgard M.I."/>
        </authorList>
    </citation>
    <scope>NUCLEOTIDE SEQUENCE</scope>
    <source>
        <tissue evidence="1">Shoot tissue taken approximately 20 cm above the soil surface</tissue>
    </source>
</reference>
<organism evidence="1">
    <name type="scientific">Arundo donax</name>
    <name type="common">Giant reed</name>
    <name type="synonym">Donax arundinaceus</name>
    <dbReference type="NCBI Taxonomy" id="35708"/>
    <lineage>
        <taxon>Eukaryota</taxon>
        <taxon>Viridiplantae</taxon>
        <taxon>Streptophyta</taxon>
        <taxon>Embryophyta</taxon>
        <taxon>Tracheophyta</taxon>
        <taxon>Spermatophyta</taxon>
        <taxon>Magnoliopsida</taxon>
        <taxon>Liliopsida</taxon>
        <taxon>Poales</taxon>
        <taxon>Poaceae</taxon>
        <taxon>PACMAD clade</taxon>
        <taxon>Arundinoideae</taxon>
        <taxon>Arundineae</taxon>
        <taxon>Arundo</taxon>
    </lineage>
</organism>
<sequence>MERLLDIAPFTQTINPHSVIHHVRRCAHLHHPPEQFRHILEPSPLAEGTHDHRARRIVQAEPLPPHCQQQVVDLLHPPLPAAP</sequence>
<proteinExistence type="predicted"/>
<dbReference type="AlphaFoldDB" id="A0A0A9DC41"/>
<accession>A0A0A9DC41</accession>
<dbReference type="EMBL" id="GBRH01214675">
    <property type="protein sequence ID" value="JAD83220.1"/>
    <property type="molecule type" value="Transcribed_RNA"/>
</dbReference>